<feature type="non-terminal residue" evidence="2">
    <location>
        <position position="1"/>
    </location>
</feature>
<accession>A0A815YQG8</accession>
<keyword evidence="4" id="KW-1185">Reference proteome</keyword>
<dbReference type="PROSITE" id="PS50096">
    <property type="entry name" value="IQ"/>
    <property type="match status" value="1"/>
</dbReference>
<dbReference type="EMBL" id="CAJOBC010096184">
    <property type="protein sequence ID" value="CAF4438283.1"/>
    <property type="molecule type" value="Genomic_DNA"/>
</dbReference>
<dbReference type="AlphaFoldDB" id="A0A815YQG8"/>
<protein>
    <submittedName>
        <fullName evidence="2">Uncharacterized protein</fullName>
    </submittedName>
</protein>
<feature type="compositionally biased region" description="Polar residues" evidence="1">
    <location>
        <begin position="62"/>
        <end position="79"/>
    </location>
</feature>
<comment type="caution">
    <text evidence="2">The sequence shown here is derived from an EMBL/GenBank/DDBJ whole genome shotgun (WGS) entry which is preliminary data.</text>
</comment>
<dbReference type="Proteomes" id="UP000681722">
    <property type="component" value="Unassembled WGS sequence"/>
</dbReference>
<dbReference type="Pfam" id="PF00612">
    <property type="entry name" value="IQ"/>
    <property type="match status" value="1"/>
</dbReference>
<evidence type="ECO:0000256" key="1">
    <source>
        <dbReference type="SAM" id="MobiDB-lite"/>
    </source>
</evidence>
<dbReference type="InterPro" id="IPR000048">
    <property type="entry name" value="IQ_motif_EF-hand-BS"/>
</dbReference>
<sequence>IGVRGSGKSDVEIQEEMAAATKLQSTYRGYRTRKELETQRSISGTPQQGKRTSSEDAKTIENKSSFTLTNDKPQESKSLIETGADQIKSVLAPLGDLFGKLRGSTEESPYDTVTTLLRQQHPNVVLPSEHVYENTSEKSEKDDNLPHSIPNDDLQSYETVATLPQHRVDGIPNGDVGKDHEYTTSDSYKTVDAWQQHPGIKLEIEKQHEVTNSVPIAEQSLPTENVRGTTNTGSDMVRI</sequence>
<reference evidence="2" key="1">
    <citation type="submission" date="2021-02" db="EMBL/GenBank/DDBJ databases">
        <authorList>
            <person name="Nowell W R."/>
        </authorList>
    </citation>
    <scope>NUCLEOTIDE SEQUENCE</scope>
</reference>
<dbReference type="CDD" id="cd23767">
    <property type="entry name" value="IQCD"/>
    <property type="match status" value="1"/>
</dbReference>
<evidence type="ECO:0000313" key="2">
    <source>
        <dbReference type="EMBL" id="CAF1573995.1"/>
    </source>
</evidence>
<evidence type="ECO:0000313" key="4">
    <source>
        <dbReference type="Proteomes" id="UP000663829"/>
    </source>
</evidence>
<organism evidence="2 4">
    <name type="scientific">Didymodactylos carnosus</name>
    <dbReference type="NCBI Taxonomy" id="1234261"/>
    <lineage>
        <taxon>Eukaryota</taxon>
        <taxon>Metazoa</taxon>
        <taxon>Spiralia</taxon>
        <taxon>Gnathifera</taxon>
        <taxon>Rotifera</taxon>
        <taxon>Eurotatoria</taxon>
        <taxon>Bdelloidea</taxon>
        <taxon>Philodinida</taxon>
        <taxon>Philodinidae</taxon>
        <taxon>Didymodactylos</taxon>
    </lineage>
</organism>
<dbReference type="EMBL" id="CAJNOQ010030328">
    <property type="protein sequence ID" value="CAF1573995.1"/>
    <property type="molecule type" value="Genomic_DNA"/>
</dbReference>
<feature type="compositionally biased region" description="Polar residues" evidence="1">
    <location>
        <begin position="39"/>
        <end position="51"/>
    </location>
</feature>
<feature type="compositionally biased region" description="Basic and acidic residues" evidence="1">
    <location>
        <begin position="52"/>
        <end position="61"/>
    </location>
</feature>
<feature type="region of interest" description="Disordered" evidence="1">
    <location>
        <begin position="30"/>
        <end position="81"/>
    </location>
</feature>
<name>A0A815YQG8_9BILA</name>
<feature type="region of interest" description="Disordered" evidence="1">
    <location>
        <begin position="214"/>
        <end position="239"/>
    </location>
</feature>
<proteinExistence type="predicted"/>
<gene>
    <name evidence="2" type="ORF">GPM918_LOCUS40594</name>
    <name evidence="3" type="ORF">SRO942_LOCUS41553</name>
</gene>
<dbReference type="Proteomes" id="UP000663829">
    <property type="component" value="Unassembled WGS sequence"/>
</dbReference>
<evidence type="ECO:0000313" key="3">
    <source>
        <dbReference type="EMBL" id="CAF4438283.1"/>
    </source>
</evidence>
<dbReference type="Gene3D" id="1.20.5.190">
    <property type="match status" value="1"/>
</dbReference>